<evidence type="ECO:0000313" key="1">
    <source>
        <dbReference type="EMBL" id="NYG31308.1"/>
    </source>
</evidence>
<gene>
    <name evidence="1" type="ORF">BDD16_000294</name>
</gene>
<accession>A0A7Y9QTV3</accession>
<dbReference type="RefSeq" id="WP_219341048.1">
    <property type="nucleotide sequence ID" value="NZ_JACCPZ010000001.1"/>
</dbReference>
<evidence type="ECO:0000313" key="2">
    <source>
        <dbReference type="Proteomes" id="UP000518288"/>
    </source>
</evidence>
<name>A0A7Y9QTV3_9BURK</name>
<dbReference type="AlphaFoldDB" id="A0A7Y9QTV3"/>
<dbReference type="EMBL" id="JACCFH010000001">
    <property type="protein sequence ID" value="NYG31308.1"/>
    <property type="molecule type" value="Genomic_DNA"/>
</dbReference>
<proteinExistence type="predicted"/>
<organism evidence="1 2">
    <name type="scientific">Sphaerotilus montanus</name>
    <dbReference type="NCBI Taxonomy" id="522889"/>
    <lineage>
        <taxon>Bacteria</taxon>
        <taxon>Pseudomonadati</taxon>
        <taxon>Pseudomonadota</taxon>
        <taxon>Betaproteobacteria</taxon>
        <taxon>Burkholderiales</taxon>
        <taxon>Sphaerotilaceae</taxon>
        <taxon>Sphaerotilus</taxon>
    </lineage>
</organism>
<sequence>MVELFTDRCAVTAVLTRSQRRILARKIISTMVRRGDQVIATKAWPGVKVAVQADPMRFIEALAGEAGKRTDAPLRASRTIGP</sequence>
<keyword evidence="2" id="KW-1185">Reference proteome</keyword>
<protein>
    <submittedName>
        <fullName evidence="1">Uncharacterized protein</fullName>
    </submittedName>
</protein>
<comment type="caution">
    <text evidence="1">The sequence shown here is derived from an EMBL/GenBank/DDBJ whole genome shotgun (WGS) entry which is preliminary data.</text>
</comment>
<reference evidence="1 2" key="1">
    <citation type="submission" date="2020-07" db="EMBL/GenBank/DDBJ databases">
        <title>Genomic Encyclopedia of Archaeal and Bacterial Type Strains, Phase II (KMG-II): from individual species to whole genera.</title>
        <authorList>
            <person name="Goeker M."/>
        </authorList>
    </citation>
    <scope>NUCLEOTIDE SEQUENCE [LARGE SCALE GENOMIC DNA]</scope>
    <source>
        <strain evidence="1 2">DSM 21226</strain>
    </source>
</reference>
<dbReference type="Proteomes" id="UP000518288">
    <property type="component" value="Unassembled WGS sequence"/>
</dbReference>